<reference evidence="1 2" key="2">
    <citation type="submission" date="2017-09" db="EMBL/GenBank/DDBJ databases">
        <title>Extensive intraspecific genome diversity in a model arbuscular mycorrhizal fungus.</title>
        <authorList>
            <person name="Chen E.C."/>
            <person name="Morin E."/>
            <person name="Beaudet D."/>
            <person name="Noel J."/>
            <person name="Ndikumana S."/>
            <person name="Charron P."/>
            <person name="St-Onge C."/>
            <person name="Giorgi J."/>
            <person name="Grigoriev I.V."/>
            <person name="Roux C."/>
            <person name="Martin F.M."/>
            <person name="Corradi N."/>
        </authorList>
    </citation>
    <scope>NUCLEOTIDE SEQUENCE [LARGE SCALE GENOMIC DNA]</scope>
    <source>
        <strain evidence="1 2">A5</strain>
    </source>
</reference>
<dbReference type="VEuPathDB" id="FungiDB:RhiirFUN_002908"/>
<reference evidence="1 2" key="1">
    <citation type="submission" date="2016-04" db="EMBL/GenBank/DDBJ databases">
        <title>Genome analyses suggest a sexual origin of heterokaryosis in a supposedly ancient asexual fungus.</title>
        <authorList>
            <person name="Ropars J."/>
            <person name="Sedzielewska K."/>
            <person name="Noel J."/>
            <person name="Charron P."/>
            <person name="Farinelli L."/>
            <person name="Marton T."/>
            <person name="Kruger M."/>
            <person name="Pelin A."/>
            <person name="Brachmann A."/>
            <person name="Corradi N."/>
        </authorList>
    </citation>
    <scope>NUCLEOTIDE SEQUENCE [LARGE SCALE GENOMIC DNA]</scope>
    <source>
        <strain evidence="1 2">A5</strain>
    </source>
</reference>
<protein>
    <submittedName>
        <fullName evidence="1">Uncharacterized protein</fullName>
    </submittedName>
</protein>
<dbReference type="Proteomes" id="UP000232722">
    <property type="component" value="Unassembled WGS sequence"/>
</dbReference>
<gene>
    <name evidence="1" type="ORF">RhiirA5_506244</name>
</gene>
<organism evidence="1 2">
    <name type="scientific">Rhizophagus irregularis</name>
    <dbReference type="NCBI Taxonomy" id="588596"/>
    <lineage>
        <taxon>Eukaryota</taxon>
        <taxon>Fungi</taxon>
        <taxon>Fungi incertae sedis</taxon>
        <taxon>Mucoromycota</taxon>
        <taxon>Glomeromycotina</taxon>
        <taxon>Glomeromycetes</taxon>
        <taxon>Glomerales</taxon>
        <taxon>Glomeraceae</taxon>
        <taxon>Rhizophagus</taxon>
    </lineage>
</organism>
<accession>A0A2N0NUT3</accession>
<dbReference type="VEuPathDB" id="FungiDB:FUN_006866"/>
<name>A0A2N0NUT3_9GLOM</name>
<proteinExistence type="predicted"/>
<evidence type="ECO:0000313" key="1">
    <source>
        <dbReference type="EMBL" id="PKB98285.1"/>
    </source>
</evidence>
<dbReference type="VEuPathDB" id="FungiDB:RhiirA1_542704"/>
<dbReference type="VEuPathDB" id="FungiDB:RhiirA1_482443"/>
<dbReference type="AlphaFoldDB" id="A0A2N0NUT3"/>
<sequence length="287" mass="30918">MSLKGDEKTVVLVFRGVSVNEVVILRVEEAIFCDADAEEAIFCAVGIDEVAIFGGVGVDEVVIFCDADIDDRDAGIEEVAIFGGVGVDEVAIFRDADVDDHDASVEEVAIFGGVGVDEVAIFRDADVNDHDTGVEEAIFRDADVNEAIFCGVGVNEVAIFGGVGVEEAIFCGAGVDDSAIFGGGVFGFDGFLRVIIGRRKRIAANILDEYNNPSSSTSERTYAKFTTRKLRSKVLCYCNNCNGKMIDPRIKERHKQMNSLEPLNSDKAPTSQELVELIDSTISLKEP</sequence>
<evidence type="ECO:0000313" key="2">
    <source>
        <dbReference type="Proteomes" id="UP000232722"/>
    </source>
</evidence>
<comment type="caution">
    <text evidence="1">The sequence shown here is derived from an EMBL/GenBank/DDBJ whole genome shotgun (WGS) entry which is preliminary data.</text>
</comment>
<dbReference type="EMBL" id="LLXJ01002713">
    <property type="protein sequence ID" value="PKB98285.1"/>
    <property type="molecule type" value="Genomic_DNA"/>
</dbReference>